<evidence type="ECO:0000256" key="1">
    <source>
        <dbReference type="SAM" id="MobiDB-lite"/>
    </source>
</evidence>
<comment type="caution">
    <text evidence="3">The sequence shown here is derived from an EMBL/GenBank/DDBJ whole genome shotgun (WGS) entry which is preliminary data.</text>
</comment>
<keyword evidence="2" id="KW-0732">Signal</keyword>
<evidence type="ECO:0000313" key="4">
    <source>
        <dbReference type="Proteomes" id="UP000768471"/>
    </source>
</evidence>
<protein>
    <submittedName>
        <fullName evidence="3">Uncharacterized protein</fullName>
    </submittedName>
</protein>
<gene>
    <name evidence="3" type="ORF">H9Q10_01155</name>
</gene>
<dbReference type="EMBL" id="JACSGR010000001">
    <property type="protein sequence ID" value="MBH5328281.1"/>
    <property type="molecule type" value="Genomic_DNA"/>
</dbReference>
<feature type="compositionally biased region" description="Low complexity" evidence="1">
    <location>
        <begin position="23"/>
        <end position="38"/>
    </location>
</feature>
<evidence type="ECO:0000313" key="3">
    <source>
        <dbReference type="EMBL" id="MBH5328281.1"/>
    </source>
</evidence>
<sequence length="51" mass="5331">MSRNTYLICSILAILVSTSFNYSSVGSSNSGSRSYHGSRVGGGSSSSGWHK</sequence>
<reference evidence="3 4" key="1">
    <citation type="submission" date="2020-09" db="EMBL/GenBank/DDBJ databases">
        <title>Eikenella S3660 sp. nov., isolated from a throat swab.</title>
        <authorList>
            <person name="Buhl M."/>
        </authorList>
    </citation>
    <scope>NUCLEOTIDE SEQUENCE [LARGE SCALE GENOMIC DNA]</scope>
    <source>
        <strain evidence="3 4">S3360</strain>
    </source>
</reference>
<dbReference type="Proteomes" id="UP000768471">
    <property type="component" value="Unassembled WGS sequence"/>
</dbReference>
<feature type="chain" id="PRO_5045992364" evidence="2">
    <location>
        <begin position="23"/>
        <end position="51"/>
    </location>
</feature>
<evidence type="ECO:0000256" key="2">
    <source>
        <dbReference type="SAM" id="SignalP"/>
    </source>
</evidence>
<keyword evidence="4" id="KW-1185">Reference proteome</keyword>
<proteinExistence type="predicted"/>
<dbReference type="RefSeq" id="WP_197902202.1">
    <property type="nucleotide sequence ID" value="NZ_JACSGR010000001.1"/>
</dbReference>
<name>A0ABS0N7K8_9NEIS</name>
<feature type="region of interest" description="Disordered" evidence="1">
    <location>
        <begin position="23"/>
        <end position="51"/>
    </location>
</feature>
<feature type="signal peptide" evidence="2">
    <location>
        <begin position="1"/>
        <end position="22"/>
    </location>
</feature>
<organism evidence="3 4">
    <name type="scientific">Eikenella glucosivorans</name>
    <dbReference type="NCBI Taxonomy" id="2766967"/>
    <lineage>
        <taxon>Bacteria</taxon>
        <taxon>Pseudomonadati</taxon>
        <taxon>Pseudomonadota</taxon>
        <taxon>Betaproteobacteria</taxon>
        <taxon>Neisseriales</taxon>
        <taxon>Neisseriaceae</taxon>
        <taxon>Eikenella</taxon>
    </lineage>
</organism>
<accession>A0ABS0N7K8</accession>